<evidence type="ECO:0000256" key="2">
    <source>
        <dbReference type="ARBA" id="ARBA00022692"/>
    </source>
</evidence>
<keyword evidence="6" id="KW-0175">Coiled coil</keyword>
<organism evidence="8 9">
    <name type="scientific">Potamilus streckersoni</name>
    <dbReference type="NCBI Taxonomy" id="2493646"/>
    <lineage>
        <taxon>Eukaryota</taxon>
        <taxon>Metazoa</taxon>
        <taxon>Spiralia</taxon>
        <taxon>Lophotrochozoa</taxon>
        <taxon>Mollusca</taxon>
        <taxon>Bivalvia</taxon>
        <taxon>Autobranchia</taxon>
        <taxon>Heteroconchia</taxon>
        <taxon>Palaeoheterodonta</taxon>
        <taxon>Unionida</taxon>
        <taxon>Unionoidea</taxon>
        <taxon>Unionidae</taxon>
        <taxon>Ambleminae</taxon>
        <taxon>Lampsilini</taxon>
        <taxon>Potamilus</taxon>
    </lineage>
</organism>
<sequence length="408" mass="47644">MQDMDDFSYMFSLNKDLEIIFLQHNHLTVVPSKFFSSNKKLRLIDLSENELTYFNIDLHNTEYLKVINLRKNRLKSLPASFLKQFEQPLWKQDNISNKGTSMTNLLLKQFQDVNLLRKRYNYGYNASEDTQSEESHSIIPQYVLINILENQILCDCDTIVFMKWVIFTNIDIVNRTALACKYGNNEKLLNKELFQIVKENCYLATTVGIGVASSVAIIISIFAFAITIRLRRKSVRHNQDLENLKREILQESTEFRFVVFLSYCSQDSQIVDENILPFLKMYLREKFNTERDLVCTGADIVVPVITPAFLQSRWSQEECVAAVDKHKQVVILIKQHTDTSMAIDTIQNLIGQYTRGMWSDNEGHFVIRPSWNTIYEGIIRGASESFRRYRRQNLITPTEEHSLVEEML</sequence>
<dbReference type="InterPro" id="IPR001611">
    <property type="entry name" value="Leu-rich_rpt"/>
</dbReference>
<evidence type="ECO:0000256" key="4">
    <source>
        <dbReference type="ARBA" id="ARBA00022989"/>
    </source>
</evidence>
<keyword evidence="4 7" id="KW-1133">Transmembrane helix</keyword>
<dbReference type="PANTHER" id="PTHR24365:SF541">
    <property type="entry name" value="PROTEIN TOLL-RELATED"/>
    <property type="match status" value="1"/>
</dbReference>
<accession>A0AAE0SWA8</accession>
<dbReference type="Proteomes" id="UP001195483">
    <property type="component" value="Unassembled WGS sequence"/>
</dbReference>
<proteinExistence type="predicted"/>
<reference evidence="8" key="2">
    <citation type="journal article" date="2021" name="Genome Biol. Evol.">
        <title>Developing a high-quality reference genome for a parasitic bivalve with doubly uniparental inheritance (Bivalvia: Unionida).</title>
        <authorList>
            <person name="Smith C.H."/>
        </authorList>
    </citation>
    <scope>NUCLEOTIDE SEQUENCE</scope>
    <source>
        <strain evidence="8">CHS0354</strain>
        <tissue evidence="8">Mantle</tissue>
    </source>
</reference>
<comment type="caution">
    <text evidence="8">The sequence shown here is derived from an EMBL/GenBank/DDBJ whole genome shotgun (WGS) entry which is preliminary data.</text>
</comment>
<dbReference type="InterPro" id="IPR035897">
    <property type="entry name" value="Toll_tir_struct_dom_sf"/>
</dbReference>
<dbReference type="GO" id="GO:0005886">
    <property type="term" value="C:plasma membrane"/>
    <property type="evidence" value="ECO:0007669"/>
    <property type="project" value="TreeGrafter"/>
</dbReference>
<evidence type="ECO:0000313" key="8">
    <source>
        <dbReference type="EMBL" id="KAK3598718.1"/>
    </source>
</evidence>
<dbReference type="Gene3D" id="3.80.10.10">
    <property type="entry name" value="Ribonuclease Inhibitor"/>
    <property type="match status" value="1"/>
</dbReference>
<keyword evidence="2 7" id="KW-0812">Transmembrane</keyword>
<dbReference type="EMBL" id="JAEAOA010000266">
    <property type="protein sequence ID" value="KAK3598718.1"/>
    <property type="molecule type" value="Genomic_DNA"/>
</dbReference>
<name>A0AAE0SWA8_9BIVA</name>
<protein>
    <recommendedName>
        <fullName evidence="10">TIR domain-containing protein</fullName>
    </recommendedName>
</protein>
<reference evidence="8" key="1">
    <citation type="journal article" date="2021" name="Genome Biol. Evol.">
        <title>A High-Quality Reference Genome for a Parasitic Bivalve with Doubly Uniparental Inheritance (Bivalvia: Unionida).</title>
        <authorList>
            <person name="Smith C.H."/>
        </authorList>
    </citation>
    <scope>NUCLEOTIDE SEQUENCE</scope>
    <source>
        <strain evidence="8">CHS0354</strain>
    </source>
</reference>
<comment type="subcellular location">
    <subcellularLocation>
        <location evidence="1">Membrane</location>
        <topology evidence="1">Single-pass membrane protein</topology>
    </subcellularLocation>
</comment>
<feature type="transmembrane region" description="Helical" evidence="7">
    <location>
        <begin position="202"/>
        <end position="226"/>
    </location>
</feature>
<reference evidence="8" key="3">
    <citation type="submission" date="2023-05" db="EMBL/GenBank/DDBJ databases">
        <authorList>
            <person name="Smith C.H."/>
        </authorList>
    </citation>
    <scope>NUCLEOTIDE SEQUENCE</scope>
    <source>
        <strain evidence="8">CHS0354</strain>
        <tissue evidence="8">Mantle</tissue>
    </source>
</reference>
<evidence type="ECO:0000256" key="3">
    <source>
        <dbReference type="ARBA" id="ARBA00022729"/>
    </source>
</evidence>
<dbReference type="AlphaFoldDB" id="A0AAE0SWA8"/>
<keyword evidence="5 7" id="KW-0472">Membrane</keyword>
<dbReference type="Pfam" id="PF13855">
    <property type="entry name" value="LRR_8"/>
    <property type="match status" value="1"/>
</dbReference>
<evidence type="ECO:0000313" key="9">
    <source>
        <dbReference type="Proteomes" id="UP001195483"/>
    </source>
</evidence>
<dbReference type="PANTHER" id="PTHR24365">
    <property type="entry name" value="TOLL-LIKE RECEPTOR"/>
    <property type="match status" value="1"/>
</dbReference>
<dbReference type="Gene3D" id="3.40.50.10140">
    <property type="entry name" value="Toll/interleukin-1 receptor homology (TIR) domain"/>
    <property type="match status" value="1"/>
</dbReference>
<evidence type="ECO:0008006" key="10">
    <source>
        <dbReference type="Google" id="ProtNLM"/>
    </source>
</evidence>
<gene>
    <name evidence="8" type="ORF">CHS0354_003279</name>
</gene>
<evidence type="ECO:0000256" key="6">
    <source>
        <dbReference type="SAM" id="Coils"/>
    </source>
</evidence>
<dbReference type="InterPro" id="IPR032675">
    <property type="entry name" value="LRR_dom_sf"/>
</dbReference>
<dbReference type="SUPFAM" id="SSF52058">
    <property type="entry name" value="L domain-like"/>
    <property type="match status" value="1"/>
</dbReference>
<dbReference type="SUPFAM" id="SSF52200">
    <property type="entry name" value="Toll/Interleukin receptor TIR domain"/>
    <property type="match status" value="1"/>
</dbReference>
<evidence type="ECO:0000256" key="7">
    <source>
        <dbReference type="SAM" id="Phobius"/>
    </source>
</evidence>
<keyword evidence="9" id="KW-1185">Reference proteome</keyword>
<evidence type="ECO:0000256" key="1">
    <source>
        <dbReference type="ARBA" id="ARBA00004167"/>
    </source>
</evidence>
<dbReference type="GO" id="GO:0038023">
    <property type="term" value="F:signaling receptor activity"/>
    <property type="evidence" value="ECO:0007669"/>
    <property type="project" value="TreeGrafter"/>
</dbReference>
<evidence type="ECO:0000256" key="5">
    <source>
        <dbReference type="ARBA" id="ARBA00023136"/>
    </source>
</evidence>
<keyword evidence="3" id="KW-0732">Signal</keyword>
<dbReference type="GO" id="GO:0007165">
    <property type="term" value="P:signal transduction"/>
    <property type="evidence" value="ECO:0007669"/>
    <property type="project" value="TreeGrafter"/>
</dbReference>
<feature type="coiled-coil region" evidence="6">
    <location>
        <begin position="227"/>
        <end position="254"/>
    </location>
</feature>